<reference evidence="1" key="1">
    <citation type="journal article" date="2020" name="Phytopathology">
        <title>Genome sequence of the chestnut blight fungus Cryphonectria parasitica EP155: A fundamental resource for an archetypical invasive plant pathogen.</title>
        <authorList>
            <person name="Crouch J.A."/>
            <person name="Dawe A."/>
            <person name="Aerts A."/>
            <person name="Barry K."/>
            <person name="Churchill A.C.L."/>
            <person name="Grimwood J."/>
            <person name="Hillman B."/>
            <person name="Milgroom M.G."/>
            <person name="Pangilinan J."/>
            <person name="Smith M."/>
            <person name="Salamov A."/>
            <person name="Schmutz J."/>
            <person name="Yadav J."/>
            <person name="Grigoriev I.V."/>
            <person name="Nuss D."/>
        </authorList>
    </citation>
    <scope>NUCLEOTIDE SEQUENCE</scope>
    <source>
        <strain evidence="1">EP155</strain>
    </source>
</reference>
<keyword evidence="2" id="KW-1185">Reference proteome</keyword>
<dbReference type="RefSeq" id="XP_040779159.1">
    <property type="nucleotide sequence ID" value="XM_040925875.1"/>
</dbReference>
<dbReference type="EMBL" id="MU032345">
    <property type="protein sequence ID" value="KAF3768198.1"/>
    <property type="molecule type" value="Genomic_DNA"/>
</dbReference>
<sequence length="563" mass="64559">MDNLQISNKITSSFCTTMSEIQQQWRTNFQKRLLLAFSKLQQDQPLNTTAAQHCRAFRKHLERNQAFAQEIAKLNQLEMEILAISSIKTQLQEDSSYFSADEVFRIFTFSIRTERRAEVCSWLNGQQSSDYVKTLYWNTTALLFGNCSNNKLFYLTEATSMIPLLATVVSYLHELRLEDWLQLALARACLSASYFGLMPWKEYMLQTAEIFGSTDSSLLQSLRLRSFMLRRLKAEDVSLGSINDPDRRFISRYENGIHGERIVLEMKVLLNNDASIEESQACQARFQPFPWSELSLQERRVLMKGQAVIAKAYRNKGQFQRASDQYQNLINEHISAKADMIVGRDFLANQAETLCELRNTSKAITMLESEVNFHKGDIGTRLHLGLANAWLMKSLFDFQASGRVSAASLLEAQNRYAAYLKTWESRQAAGLTKTNKSNHYLALAGLAMAFHVATFSLRREFSLRGRWDWSFSDMAKLVEAMQAWRKARVAAMECWPSKGFAAMIALYSESEIAFRLDLGTAKQLRKEARMIFAETGRQYHFIGQGTVWLDIVSSQSLPEERLE</sequence>
<gene>
    <name evidence="1" type="ORF">M406DRAFT_75534</name>
</gene>
<proteinExistence type="predicted"/>
<dbReference type="OrthoDB" id="5182912at2759"/>
<comment type="caution">
    <text evidence="1">The sequence shown here is derived from an EMBL/GenBank/DDBJ whole genome shotgun (WGS) entry which is preliminary data.</text>
</comment>
<name>A0A9P5CRF7_CRYP1</name>
<evidence type="ECO:0000313" key="1">
    <source>
        <dbReference type="EMBL" id="KAF3768198.1"/>
    </source>
</evidence>
<evidence type="ECO:0000313" key="2">
    <source>
        <dbReference type="Proteomes" id="UP000803844"/>
    </source>
</evidence>
<dbReference type="Proteomes" id="UP000803844">
    <property type="component" value="Unassembled WGS sequence"/>
</dbReference>
<dbReference type="AlphaFoldDB" id="A0A9P5CRF7"/>
<accession>A0A9P5CRF7</accession>
<protein>
    <submittedName>
        <fullName evidence="1">Uncharacterized protein</fullName>
    </submittedName>
</protein>
<dbReference type="GeneID" id="63843004"/>
<organism evidence="1 2">
    <name type="scientific">Cryphonectria parasitica (strain ATCC 38755 / EP155)</name>
    <dbReference type="NCBI Taxonomy" id="660469"/>
    <lineage>
        <taxon>Eukaryota</taxon>
        <taxon>Fungi</taxon>
        <taxon>Dikarya</taxon>
        <taxon>Ascomycota</taxon>
        <taxon>Pezizomycotina</taxon>
        <taxon>Sordariomycetes</taxon>
        <taxon>Sordariomycetidae</taxon>
        <taxon>Diaporthales</taxon>
        <taxon>Cryphonectriaceae</taxon>
        <taxon>Cryphonectria-Endothia species complex</taxon>
        <taxon>Cryphonectria</taxon>
    </lineage>
</organism>